<dbReference type="SUPFAM" id="SSF110296">
    <property type="entry name" value="Oligoxyloglucan reducing end-specific cellobiohydrolase"/>
    <property type="match status" value="1"/>
</dbReference>
<evidence type="ECO:0000313" key="1">
    <source>
        <dbReference type="EMBL" id="XCB21543.1"/>
    </source>
</evidence>
<dbReference type="KEGG" id="tgi:RBB81_18445"/>
<name>A0AAU7YY93_9BACT</name>
<accession>A0AAU7YY93</accession>
<dbReference type="InterPro" id="IPR015943">
    <property type="entry name" value="WD40/YVTN_repeat-like_dom_sf"/>
</dbReference>
<sequence>MSKVRLLVGTRKGAFVMTSDGKRERWEITGPHFAGWEIYHVKGSPVDPNRLYASQSSGWFGQVIQRSDDGGATWVQAGNKFLYDGVPGTHQWYDGTPHPWEFKRVWHLEPSLSNVDEVYAGVEDAALFRSADGGGSWEELSGLRGHGSGPHWQPGAGGMCLHTIILDPSDPARIFIAISAAGAFRTDDAGKTWKPINQGLRSEQIPDPTAEVGHCVHHIAMHPSRPGVLFMQKHWDVMRSDNAGDSWREVSGNLPTDFGFVIDVHAHEPETVFVVPIKSDSEHFPLDGRLRVYRSRSGGNEWEALTKGLPQKDCYVNVLRDAMAVDSLDECGVYFGTTGGQVYGSSDGGDSWTPIVRDLPAVLSVEVQTLDSGSQPLSSESRTLA</sequence>
<dbReference type="PANTHER" id="PTHR43739">
    <property type="entry name" value="XYLOGLUCANASE (EUROFUNG)"/>
    <property type="match status" value="1"/>
</dbReference>
<dbReference type="EMBL" id="CP132938">
    <property type="protein sequence ID" value="XCB21543.1"/>
    <property type="molecule type" value="Genomic_DNA"/>
</dbReference>
<reference evidence="1" key="2">
    <citation type="journal article" date="2024" name="Environ. Microbiol.">
        <title>Genome analysis and description of Tunturibacter gen. nov. expands the diversity of Terriglobia in tundra soils.</title>
        <authorList>
            <person name="Messyasz A."/>
            <person name="Mannisto M.K."/>
            <person name="Kerkhof L.J."/>
            <person name="Haggblom M.M."/>
        </authorList>
    </citation>
    <scope>NUCLEOTIDE SEQUENCE</scope>
    <source>
        <strain evidence="1">M8UP39</strain>
    </source>
</reference>
<dbReference type="Gene3D" id="2.130.10.10">
    <property type="entry name" value="YVTN repeat-like/Quinoprotein amine dehydrogenase"/>
    <property type="match status" value="1"/>
</dbReference>
<dbReference type="InterPro" id="IPR052025">
    <property type="entry name" value="Xyloglucanase_GH74"/>
</dbReference>
<proteinExistence type="predicted"/>
<reference evidence="1" key="1">
    <citation type="submission" date="2023-08" db="EMBL/GenBank/DDBJ databases">
        <authorList>
            <person name="Messyasz A."/>
            <person name="Mannisto M.K."/>
            <person name="Kerkhof L.J."/>
            <person name="Haggblom M."/>
        </authorList>
    </citation>
    <scope>NUCLEOTIDE SEQUENCE</scope>
    <source>
        <strain evidence="1">M8UP39</strain>
    </source>
</reference>
<protein>
    <submittedName>
        <fullName evidence="1">Exo-alpha-sialidase</fullName>
    </submittedName>
</protein>
<dbReference type="PANTHER" id="PTHR43739:SF5">
    <property type="entry name" value="EXO-ALPHA-SIALIDASE"/>
    <property type="match status" value="1"/>
</dbReference>
<organism evidence="1">
    <name type="scientific">Tunturiibacter gelidiferens</name>
    <dbReference type="NCBI Taxonomy" id="3069689"/>
    <lineage>
        <taxon>Bacteria</taxon>
        <taxon>Pseudomonadati</taxon>
        <taxon>Acidobacteriota</taxon>
        <taxon>Terriglobia</taxon>
        <taxon>Terriglobales</taxon>
        <taxon>Acidobacteriaceae</taxon>
        <taxon>Tunturiibacter</taxon>
    </lineage>
</organism>
<dbReference type="CDD" id="cd15482">
    <property type="entry name" value="Sialidase_non-viral"/>
    <property type="match status" value="1"/>
</dbReference>
<dbReference type="AlphaFoldDB" id="A0AAU7YY93"/>
<dbReference type="RefSeq" id="WP_353071665.1">
    <property type="nucleotide sequence ID" value="NZ_CP132938.1"/>
</dbReference>
<gene>
    <name evidence="1" type="ORF">RBB81_18445</name>
</gene>
<dbReference type="GO" id="GO:0010411">
    <property type="term" value="P:xyloglucan metabolic process"/>
    <property type="evidence" value="ECO:0007669"/>
    <property type="project" value="TreeGrafter"/>
</dbReference>